<dbReference type="RefSeq" id="WP_324181988.1">
    <property type="nucleotide sequence ID" value="NZ_BAABAW010000006.1"/>
</dbReference>
<keyword evidence="2" id="KW-1185">Reference proteome</keyword>
<dbReference type="EMBL" id="JAYKLX010000011">
    <property type="protein sequence ID" value="MEB3347964.1"/>
    <property type="molecule type" value="Genomic_DNA"/>
</dbReference>
<dbReference type="Proteomes" id="UP001327027">
    <property type="component" value="Unassembled WGS sequence"/>
</dbReference>
<comment type="caution">
    <text evidence="1">The sequence shown here is derived from an EMBL/GenBank/DDBJ whole genome shotgun (WGS) entry which is preliminary data.</text>
</comment>
<evidence type="ECO:0008006" key="3">
    <source>
        <dbReference type="Google" id="ProtNLM"/>
    </source>
</evidence>
<sequence length="62" mass="7248">MKKILKLSGVQKLSKEQQQNIKGAFASAPYCRDNRFCCVRFSDGTEWCDYGYCDRWGRCTWA</sequence>
<gene>
    <name evidence="1" type="ORF">U6A24_20990</name>
</gene>
<evidence type="ECO:0000313" key="2">
    <source>
        <dbReference type="Proteomes" id="UP001327027"/>
    </source>
</evidence>
<evidence type="ECO:0000313" key="1">
    <source>
        <dbReference type="EMBL" id="MEB3347964.1"/>
    </source>
</evidence>
<organism evidence="1 2">
    <name type="scientific">Aquimarina gracilis</name>
    <dbReference type="NCBI Taxonomy" id="874422"/>
    <lineage>
        <taxon>Bacteria</taxon>
        <taxon>Pseudomonadati</taxon>
        <taxon>Bacteroidota</taxon>
        <taxon>Flavobacteriia</taxon>
        <taxon>Flavobacteriales</taxon>
        <taxon>Flavobacteriaceae</taxon>
        <taxon>Aquimarina</taxon>
    </lineage>
</organism>
<proteinExistence type="predicted"/>
<protein>
    <recommendedName>
        <fullName evidence="3">Natural product</fullName>
    </recommendedName>
</protein>
<accession>A0ABU6A1C5</accession>
<reference evidence="1 2" key="1">
    <citation type="journal article" date="2013" name="Int. J. Syst. Evol. Microbiol.">
        <title>Aquimarina gracilis sp. nov., isolated from the gut microflora of a mussel, Mytilus coruscus, and emended description of Aquimarina spongiae.</title>
        <authorList>
            <person name="Park S.C."/>
            <person name="Choe H.N."/>
            <person name="Baik K.S."/>
            <person name="Seong C.N."/>
        </authorList>
    </citation>
    <scope>NUCLEOTIDE SEQUENCE [LARGE SCALE GENOMIC DNA]</scope>
    <source>
        <strain evidence="1 2">PSC32</strain>
    </source>
</reference>
<name>A0ABU6A1C5_9FLAO</name>